<dbReference type="Pfam" id="PF02599">
    <property type="entry name" value="CsrA"/>
    <property type="match status" value="1"/>
</dbReference>
<dbReference type="GO" id="GO:0005829">
    <property type="term" value="C:cytosol"/>
    <property type="evidence" value="ECO:0007669"/>
    <property type="project" value="TreeGrafter"/>
</dbReference>
<dbReference type="InterPro" id="IPR003751">
    <property type="entry name" value="CsrA"/>
</dbReference>
<sequence length="69" mass="7835">MLVLTRKQGESILIGEGIEIKIIEVSKNEVKIGIQAPRDVKIVRKELISEIKNENLESLRGIERLLKRG</sequence>
<comment type="function">
    <text evidence="6">A translational regulator that binds mRNA to regulate translation initiation and/or mRNA stability. Usually binds in the 5'-UTR at or near the Shine-Dalgarno sequence preventing ribosome-binding, thus repressing translation. Its main target seems to be the major flagellin gene, while its function is anatagonized by FliW.</text>
</comment>
<comment type="similarity">
    <text evidence="6">Belongs to the CsrA/RsmA family.</text>
</comment>
<dbReference type="GO" id="GO:0006109">
    <property type="term" value="P:regulation of carbohydrate metabolic process"/>
    <property type="evidence" value="ECO:0007669"/>
    <property type="project" value="InterPro"/>
</dbReference>
<dbReference type="HAMAP" id="MF_00167">
    <property type="entry name" value="CsrA"/>
    <property type="match status" value="1"/>
</dbReference>
<comment type="subunit">
    <text evidence="6">Homodimer; the beta-strands of each monomer intercalate to form a hydrophobic core, while the alpha-helices form wings that extend away from the core.</text>
</comment>
<dbReference type="GO" id="GO:0045947">
    <property type="term" value="P:negative regulation of translational initiation"/>
    <property type="evidence" value="ECO:0007669"/>
    <property type="project" value="UniProtKB-UniRule"/>
</dbReference>
<evidence type="ECO:0000313" key="8">
    <source>
        <dbReference type="Proteomes" id="UP000242850"/>
    </source>
</evidence>
<dbReference type="NCBIfam" id="TIGR00202">
    <property type="entry name" value="csrA"/>
    <property type="match status" value="1"/>
</dbReference>
<evidence type="ECO:0000256" key="2">
    <source>
        <dbReference type="ARBA" id="ARBA00022491"/>
    </source>
</evidence>
<proteinExistence type="inferred from homology"/>
<dbReference type="GO" id="GO:0044781">
    <property type="term" value="P:bacterial-type flagellum organization"/>
    <property type="evidence" value="ECO:0007669"/>
    <property type="project" value="UniProtKB-KW"/>
</dbReference>
<accession>A0A1H5WJY9</accession>
<dbReference type="EMBL" id="FNUK01000020">
    <property type="protein sequence ID" value="SEF99784.1"/>
    <property type="molecule type" value="Genomic_DNA"/>
</dbReference>
<evidence type="ECO:0000256" key="4">
    <source>
        <dbReference type="ARBA" id="ARBA00022845"/>
    </source>
</evidence>
<dbReference type="Proteomes" id="UP000242850">
    <property type="component" value="Unassembled WGS sequence"/>
</dbReference>
<comment type="subcellular location">
    <subcellularLocation>
        <location evidence="6">Cytoplasm</location>
    </subcellularLocation>
</comment>
<keyword evidence="2 6" id="KW-0678">Repressor</keyword>
<keyword evidence="4 6" id="KW-0810">Translation regulation</keyword>
<evidence type="ECO:0000313" key="7">
    <source>
        <dbReference type="EMBL" id="SEF99784.1"/>
    </source>
</evidence>
<dbReference type="Gene3D" id="2.60.40.4380">
    <property type="entry name" value="Translational regulator CsrA"/>
    <property type="match status" value="1"/>
</dbReference>
<dbReference type="RefSeq" id="WP_103896436.1">
    <property type="nucleotide sequence ID" value="NZ_FNUK01000020.1"/>
</dbReference>
<reference evidence="8" key="1">
    <citation type="submission" date="2016-10" db="EMBL/GenBank/DDBJ databases">
        <authorList>
            <person name="Varghese N."/>
            <person name="Submissions S."/>
        </authorList>
    </citation>
    <scope>NUCLEOTIDE SEQUENCE [LARGE SCALE GENOMIC DNA]</scope>
    <source>
        <strain evidence="8">DSM 5463</strain>
    </source>
</reference>
<evidence type="ECO:0000256" key="3">
    <source>
        <dbReference type="ARBA" id="ARBA00022795"/>
    </source>
</evidence>
<dbReference type="PANTHER" id="PTHR34984:SF1">
    <property type="entry name" value="CARBON STORAGE REGULATOR"/>
    <property type="match status" value="1"/>
</dbReference>
<dbReference type="GO" id="GO:0006402">
    <property type="term" value="P:mRNA catabolic process"/>
    <property type="evidence" value="ECO:0007669"/>
    <property type="project" value="InterPro"/>
</dbReference>
<keyword evidence="5 6" id="KW-0694">RNA-binding</keyword>
<dbReference type="FunFam" id="2.60.40.4380:FF:000002">
    <property type="entry name" value="Translational regulator CsrA"/>
    <property type="match status" value="1"/>
</dbReference>
<evidence type="ECO:0000256" key="5">
    <source>
        <dbReference type="ARBA" id="ARBA00022884"/>
    </source>
</evidence>
<dbReference type="OrthoDB" id="9809061at2"/>
<dbReference type="PANTHER" id="PTHR34984">
    <property type="entry name" value="CARBON STORAGE REGULATOR"/>
    <property type="match status" value="1"/>
</dbReference>
<keyword evidence="1 6" id="KW-0963">Cytoplasm</keyword>
<gene>
    <name evidence="6" type="primary">csrA</name>
    <name evidence="7" type="ORF">SAMN05660865_01498</name>
</gene>
<dbReference type="SUPFAM" id="SSF117130">
    <property type="entry name" value="CsrA-like"/>
    <property type="match status" value="1"/>
</dbReference>
<protein>
    <recommendedName>
        <fullName evidence="6">Translational regulator CsrA</fullName>
    </recommendedName>
</protein>
<keyword evidence="3 6" id="KW-1005">Bacterial flagellum biogenesis</keyword>
<dbReference type="GO" id="GO:0048027">
    <property type="term" value="F:mRNA 5'-UTR binding"/>
    <property type="evidence" value="ECO:0007669"/>
    <property type="project" value="UniProtKB-UniRule"/>
</dbReference>
<dbReference type="InterPro" id="IPR036107">
    <property type="entry name" value="CsrA_sf"/>
</dbReference>
<keyword evidence="8" id="KW-1185">Reference proteome</keyword>
<name>A0A1H5WJY9_9CLOT</name>
<evidence type="ECO:0000256" key="6">
    <source>
        <dbReference type="HAMAP-Rule" id="MF_00167"/>
    </source>
</evidence>
<evidence type="ECO:0000256" key="1">
    <source>
        <dbReference type="ARBA" id="ARBA00022490"/>
    </source>
</evidence>
<dbReference type="NCBIfam" id="NF002469">
    <property type="entry name" value="PRK01712.1"/>
    <property type="match status" value="1"/>
</dbReference>
<dbReference type="GO" id="GO:1902208">
    <property type="term" value="P:regulation of bacterial-type flagellum assembly"/>
    <property type="evidence" value="ECO:0007669"/>
    <property type="project" value="UniProtKB-UniRule"/>
</dbReference>
<dbReference type="AlphaFoldDB" id="A0A1H5WJY9"/>
<organism evidence="7 8">
    <name type="scientific">Caloramator fervidus</name>
    <dbReference type="NCBI Taxonomy" id="29344"/>
    <lineage>
        <taxon>Bacteria</taxon>
        <taxon>Bacillati</taxon>
        <taxon>Bacillota</taxon>
        <taxon>Clostridia</taxon>
        <taxon>Eubacteriales</taxon>
        <taxon>Clostridiaceae</taxon>
        <taxon>Caloramator</taxon>
    </lineage>
</organism>